<organism evidence="2 3">
    <name type="scientific">Roseburia zhanii</name>
    <dbReference type="NCBI Taxonomy" id="2763064"/>
    <lineage>
        <taxon>Bacteria</taxon>
        <taxon>Bacillati</taxon>
        <taxon>Bacillota</taxon>
        <taxon>Clostridia</taxon>
        <taxon>Lachnospirales</taxon>
        <taxon>Lachnospiraceae</taxon>
        <taxon>Roseburia</taxon>
    </lineage>
</organism>
<evidence type="ECO:0000259" key="1">
    <source>
        <dbReference type="PROSITE" id="PS51186"/>
    </source>
</evidence>
<dbReference type="InterPro" id="IPR051531">
    <property type="entry name" value="N-acetyltransferase"/>
</dbReference>
<sequence>MKFQYVIYKQTELEVNGRMADEICQLLVRIRRYGINSIPIETGSVSEFFTKHQIAPEDTLLIAATDQTLEEICGQPVASIGFDNPDLINEGLYQADILVEGFAEVDYYFLERIYQRKHQIPWHMIDTKRCYLREMTEEDLPDLYKLYEGEGITKYVEPLYEWEEELAYTKAYIKNMYRYYGYGMWLVKDRDTHELIGRAGLNNLEFEGKWILEMGYIIAADRQRMGYATEVCKAIIEYAKGADTGYDRLYCFVQPENEASKALLKHLQFVSEGYVWRDGKEMEVYSYLLISK</sequence>
<dbReference type="EMBL" id="JACOPH010000009">
    <property type="protein sequence ID" value="MBC5714729.1"/>
    <property type="molecule type" value="Genomic_DNA"/>
</dbReference>
<dbReference type="RefSeq" id="WP_186867361.1">
    <property type="nucleotide sequence ID" value="NZ_JACOPH010000009.1"/>
</dbReference>
<feature type="domain" description="N-acetyltransferase" evidence="1">
    <location>
        <begin position="130"/>
        <end position="291"/>
    </location>
</feature>
<evidence type="ECO:0000313" key="3">
    <source>
        <dbReference type="Proteomes" id="UP000606720"/>
    </source>
</evidence>
<proteinExistence type="predicted"/>
<keyword evidence="3" id="KW-1185">Reference proteome</keyword>
<gene>
    <name evidence="2" type="ORF">H8S17_11060</name>
</gene>
<protein>
    <submittedName>
        <fullName evidence="2">GNAT family N-acetyltransferase</fullName>
    </submittedName>
</protein>
<dbReference type="PROSITE" id="PS51186">
    <property type="entry name" value="GNAT"/>
    <property type="match status" value="1"/>
</dbReference>
<accession>A0A923RVY2</accession>
<reference evidence="2" key="1">
    <citation type="submission" date="2020-08" db="EMBL/GenBank/DDBJ databases">
        <title>Genome public.</title>
        <authorList>
            <person name="Liu C."/>
            <person name="Sun Q."/>
        </authorList>
    </citation>
    <scope>NUCLEOTIDE SEQUENCE</scope>
    <source>
        <strain evidence="2">BX1005</strain>
    </source>
</reference>
<dbReference type="Pfam" id="PF13302">
    <property type="entry name" value="Acetyltransf_3"/>
    <property type="match status" value="1"/>
</dbReference>
<name>A0A923RVY2_9FIRM</name>
<dbReference type="InterPro" id="IPR000182">
    <property type="entry name" value="GNAT_dom"/>
</dbReference>
<evidence type="ECO:0000313" key="2">
    <source>
        <dbReference type="EMBL" id="MBC5714729.1"/>
    </source>
</evidence>
<dbReference type="SUPFAM" id="SSF55729">
    <property type="entry name" value="Acyl-CoA N-acyltransferases (Nat)"/>
    <property type="match status" value="1"/>
</dbReference>
<dbReference type="PANTHER" id="PTHR43792">
    <property type="entry name" value="GNAT FAMILY, PUTATIVE (AFU_ORTHOLOGUE AFUA_3G00765)-RELATED-RELATED"/>
    <property type="match status" value="1"/>
</dbReference>
<dbReference type="Gene3D" id="3.40.630.30">
    <property type="match status" value="1"/>
</dbReference>
<dbReference type="InterPro" id="IPR016181">
    <property type="entry name" value="Acyl_CoA_acyltransferase"/>
</dbReference>
<dbReference type="PANTHER" id="PTHR43792:SF1">
    <property type="entry name" value="N-ACETYLTRANSFERASE DOMAIN-CONTAINING PROTEIN"/>
    <property type="match status" value="1"/>
</dbReference>
<dbReference type="AlphaFoldDB" id="A0A923RVY2"/>
<dbReference type="GO" id="GO:0016747">
    <property type="term" value="F:acyltransferase activity, transferring groups other than amino-acyl groups"/>
    <property type="evidence" value="ECO:0007669"/>
    <property type="project" value="InterPro"/>
</dbReference>
<dbReference type="Proteomes" id="UP000606720">
    <property type="component" value="Unassembled WGS sequence"/>
</dbReference>
<comment type="caution">
    <text evidence="2">The sequence shown here is derived from an EMBL/GenBank/DDBJ whole genome shotgun (WGS) entry which is preliminary data.</text>
</comment>